<dbReference type="InterPro" id="IPR005018">
    <property type="entry name" value="DOMON_domain"/>
</dbReference>
<dbReference type="PROSITE" id="PS50836">
    <property type="entry name" value="DOMON"/>
    <property type="match status" value="1"/>
</dbReference>
<dbReference type="PANTHER" id="PTHR23130">
    <property type="entry name" value="CYTOCHROME B561 AND DOMON DOMAIN-CONTAINING PROTEIN"/>
    <property type="match status" value="1"/>
</dbReference>
<evidence type="ECO:0000313" key="14">
    <source>
        <dbReference type="EMBL" id="VVV80530.1"/>
    </source>
</evidence>
<dbReference type="InterPro" id="IPR017214">
    <property type="entry name" value="UCP037471"/>
</dbReference>
<dbReference type="GO" id="GO:0046872">
    <property type="term" value="F:metal ion binding"/>
    <property type="evidence" value="ECO:0007669"/>
    <property type="project" value="UniProtKB-KW"/>
</dbReference>
<dbReference type="PIRSF" id="PIRSF037471">
    <property type="entry name" value="UCP037471"/>
    <property type="match status" value="1"/>
</dbReference>
<dbReference type="Pfam" id="PF04526">
    <property type="entry name" value="DUF568"/>
    <property type="match status" value="1"/>
</dbReference>
<keyword evidence="2 8" id="KW-0813">Transport</keyword>
<evidence type="ECO:0000259" key="12">
    <source>
        <dbReference type="PROSITE" id="PS50836"/>
    </source>
</evidence>
<dbReference type="SMART" id="SM00665">
    <property type="entry name" value="B561"/>
    <property type="match status" value="1"/>
</dbReference>
<evidence type="ECO:0000256" key="1">
    <source>
        <dbReference type="ARBA" id="ARBA00004370"/>
    </source>
</evidence>
<protein>
    <recommendedName>
        <fullName evidence="8">Cytochrome b561 and DOMON domain-containing protein</fullName>
    </recommendedName>
</protein>
<comment type="subcellular location">
    <subcellularLocation>
        <location evidence="1">Membrane</location>
    </subcellularLocation>
</comment>
<feature type="binding site" description="axial binding residue" evidence="9">
    <location>
        <position position="278"/>
    </location>
    <ligand>
        <name>heme b</name>
        <dbReference type="ChEBI" id="CHEBI:60344"/>
        <label>1</label>
    </ligand>
    <ligandPart>
        <name>Fe</name>
        <dbReference type="ChEBI" id="CHEBI:18248"/>
    </ligandPart>
</feature>
<feature type="binding site" description="axial binding residue" evidence="9">
    <location>
        <position position="311"/>
    </location>
    <ligand>
        <name>heme b</name>
        <dbReference type="ChEBI" id="CHEBI:60344"/>
        <label>1</label>
    </ligand>
    <ligandPart>
        <name>Fe</name>
        <dbReference type="ChEBI" id="CHEBI:18248"/>
    </ligandPart>
</feature>
<sequence>MPPTPQSSSAPLTMYPTTIFFNHHHPLFFFLFFLLLSSSSLPSVLSSSCSLKYQDTSSSQKTFENCIKLGSQEATLAYTYFSRNSSVDLVFSGNFISPAGWVGWGINPITAGQMVGANVLIAFRDPTTTKPILLPYALSSSVKSQQSTLVSSTFTKPNITSSSLLIIGTKVQIFATLTLLPNQTKLNHIWNHGAYVQGYSPTIHPTSPADLATAKTIDVKTSTISGRGSAAAYTTRLRTAHATLNSLSWGFLLILGAVSARYLRHQLPSSDPFWFYAHVGLQMTGYAAGVAGWATGMRLGSLSEGVVHGLHRKLGTALFCLGTLQMMAMFFRPKKTHKFRKYWKSYHHLVGYACVVVAVVNVFQGFDVMQLQAGSPAKMAYCLVLSTIVGVCVALEVNGWLLFLRRNREQHSESDRESADYDDKAGGWMMAHSC</sequence>
<evidence type="ECO:0000256" key="5">
    <source>
        <dbReference type="ARBA" id="ARBA00022982"/>
    </source>
</evidence>
<evidence type="ECO:0000256" key="9">
    <source>
        <dbReference type="PIRSR" id="PIRSR037471-1"/>
    </source>
</evidence>
<accession>A0A5K0YST3</accession>
<dbReference type="CDD" id="cd09629">
    <property type="entry name" value="DOMON_CIL1_like"/>
    <property type="match status" value="1"/>
</dbReference>
<dbReference type="InterPro" id="IPR045265">
    <property type="entry name" value="AIR12_DOMON"/>
</dbReference>
<dbReference type="Gramene" id="NC12G0186970.1">
    <property type="protein sequence ID" value="NC12G0186970.1:cds"/>
    <property type="gene ID" value="NC12G0186970"/>
</dbReference>
<keyword evidence="9" id="KW-0408">Iron</keyword>
<feature type="transmembrane region" description="Helical" evidence="10">
    <location>
        <begin position="314"/>
        <end position="333"/>
    </location>
</feature>
<feature type="domain" description="DOMON" evidence="12">
    <location>
        <begin position="72"/>
        <end position="193"/>
    </location>
</feature>
<feature type="transmembrane region" description="Helical" evidence="10">
    <location>
        <begin position="275"/>
        <end position="294"/>
    </location>
</feature>
<evidence type="ECO:0000259" key="13">
    <source>
        <dbReference type="PROSITE" id="PS50939"/>
    </source>
</evidence>
<dbReference type="PROSITE" id="PS50939">
    <property type="entry name" value="CYTOCHROME_B561"/>
    <property type="match status" value="1"/>
</dbReference>
<dbReference type="GO" id="GO:0016020">
    <property type="term" value="C:membrane"/>
    <property type="evidence" value="ECO:0007669"/>
    <property type="project" value="UniProtKB-SubCell"/>
</dbReference>
<feature type="binding site" description="axial binding residue" evidence="9">
    <location>
        <position position="241"/>
    </location>
    <ligand>
        <name>heme b</name>
        <dbReference type="ChEBI" id="CHEBI:60344"/>
        <label>1</label>
    </ligand>
    <ligandPart>
        <name>Fe</name>
        <dbReference type="ChEBI" id="CHEBI:18248"/>
    </ligandPart>
</feature>
<feature type="transmembrane region" description="Helical" evidence="10">
    <location>
        <begin position="378"/>
        <end position="404"/>
    </location>
</feature>
<dbReference type="EMBL" id="LR721777">
    <property type="protein sequence ID" value="VVV80530.1"/>
    <property type="molecule type" value="Genomic_DNA"/>
</dbReference>
<evidence type="ECO:0000256" key="2">
    <source>
        <dbReference type="ARBA" id="ARBA00022448"/>
    </source>
</evidence>
<keyword evidence="9" id="KW-0479">Metal-binding</keyword>
<keyword evidence="3 10" id="KW-0812">Transmembrane</keyword>
<gene>
    <name evidence="14" type="ORF">NYM_LOCUS8581</name>
</gene>
<keyword evidence="4 11" id="KW-0732">Signal</keyword>
<dbReference type="AlphaFoldDB" id="A0A5K0YST3"/>
<evidence type="ECO:0000256" key="7">
    <source>
        <dbReference type="ARBA" id="ARBA00023136"/>
    </source>
</evidence>
<evidence type="ECO:0000256" key="4">
    <source>
        <dbReference type="ARBA" id="ARBA00022729"/>
    </source>
</evidence>
<dbReference type="CDD" id="cd08760">
    <property type="entry name" value="Cyt_b561_FRRS1_like"/>
    <property type="match status" value="1"/>
</dbReference>
<comment type="cofactor">
    <cofactor evidence="8">
        <name>heme b</name>
        <dbReference type="ChEBI" id="CHEBI:60344"/>
    </cofactor>
    <text evidence="8">Binds 2 heme b groups non-covalently.</text>
</comment>
<dbReference type="Gene3D" id="1.20.120.1770">
    <property type="match status" value="1"/>
</dbReference>
<feature type="domain" description="Cytochrome b561" evidence="13">
    <location>
        <begin position="205"/>
        <end position="404"/>
    </location>
</feature>
<dbReference type="OMA" id="SIAWTYH"/>
<keyword evidence="7 8" id="KW-0472">Membrane</keyword>
<feature type="chain" id="PRO_5023866821" description="Cytochrome b561 and DOMON domain-containing protein" evidence="11">
    <location>
        <begin position="47"/>
        <end position="434"/>
    </location>
</feature>
<keyword evidence="6 10" id="KW-1133">Transmembrane helix</keyword>
<dbReference type="OrthoDB" id="19261at2759"/>
<dbReference type="PANTHER" id="PTHR23130:SF60">
    <property type="entry name" value="CYTOCHROME B561 AND DOMON DOMAIN-CONTAINING PROTEIN"/>
    <property type="match status" value="1"/>
</dbReference>
<evidence type="ECO:0000256" key="3">
    <source>
        <dbReference type="ARBA" id="ARBA00022692"/>
    </source>
</evidence>
<evidence type="ECO:0000256" key="10">
    <source>
        <dbReference type="SAM" id="Phobius"/>
    </source>
</evidence>
<reference evidence="14" key="1">
    <citation type="submission" date="2019-09" db="EMBL/GenBank/DDBJ databases">
        <authorList>
            <person name="Zhang L."/>
        </authorList>
    </citation>
    <scope>NUCLEOTIDE SEQUENCE</scope>
</reference>
<feature type="signal peptide" evidence="11">
    <location>
        <begin position="1"/>
        <end position="46"/>
    </location>
</feature>
<organism evidence="14">
    <name type="scientific">Nymphaea colorata</name>
    <name type="common">pocket water lily</name>
    <dbReference type="NCBI Taxonomy" id="210225"/>
    <lineage>
        <taxon>Eukaryota</taxon>
        <taxon>Viridiplantae</taxon>
        <taxon>Streptophyta</taxon>
        <taxon>Embryophyta</taxon>
        <taxon>Tracheophyta</taxon>
        <taxon>Spermatophyta</taxon>
        <taxon>Magnoliopsida</taxon>
        <taxon>Nymphaeales</taxon>
        <taxon>Nymphaeaceae</taxon>
        <taxon>Nymphaea</taxon>
    </lineage>
</organism>
<evidence type="ECO:0000256" key="6">
    <source>
        <dbReference type="ARBA" id="ARBA00022989"/>
    </source>
</evidence>
<feature type="transmembrane region" description="Helical" evidence="10">
    <location>
        <begin position="345"/>
        <end position="366"/>
    </location>
</feature>
<dbReference type="InterPro" id="IPR006593">
    <property type="entry name" value="Cyt_b561/ferric_Rdtase_TM"/>
</dbReference>
<keyword evidence="5 8" id="KW-0249">Electron transport</keyword>
<evidence type="ECO:0000256" key="8">
    <source>
        <dbReference type="PIRNR" id="PIRNR037471"/>
    </source>
</evidence>
<dbReference type="Pfam" id="PF03188">
    <property type="entry name" value="Cytochrom_B561"/>
    <property type="match status" value="1"/>
</dbReference>
<evidence type="ECO:0000256" key="11">
    <source>
        <dbReference type="SAM" id="SignalP"/>
    </source>
</evidence>
<proteinExistence type="predicted"/>
<name>A0A5K0YST3_9MAGN</name>
<feature type="binding site" description="axial binding residue" evidence="9">
    <location>
        <position position="347"/>
    </location>
    <ligand>
        <name>heme b</name>
        <dbReference type="ChEBI" id="CHEBI:60344"/>
        <label>1</label>
    </ligand>
    <ligandPart>
        <name>Fe</name>
        <dbReference type="ChEBI" id="CHEBI:18248"/>
    </ligandPart>
</feature>